<evidence type="ECO:0000313" key="1">
    <source>
        <dbReference type="EMBL" id="CDW17976.1"/>
    </source>
</evidence>
<name>A0A0K2SXH0_LEPSM</name>
<protein>
    <submittedName>
        <fullName evidence="1">Uncharacterized protein</fullName>
    </submittedName>
</protein>
<reference evidence="1" key="1">
    <citation type="submission" date="2014-05" db="EMBL/GenBank/DDBJ databases">
        <authorList>
            <person name="Chronopoulou M."/>
        </authorList>
    </citation>
    <scope>NUCLEOTIDE SEQUENCE</scope>
    <source>
        <tissue evidence="1">Whole organism</tissue>
    </source>
</reference>
<accession>A0A0K2SXH0</accession>
<dbReference type="EMBL" id="HACA01000615">
    <property type="protein sequence ID" value="CDW17976.1"/>
    <property type="molecule type" value="Transcribed_RNA"/>
</dbReference>
<organism evidence="1">
    <name type="scientific">Lepeophtheirus salmonis</name>
    <name type="common">Salmon louse</name>
    <name type="synonym">Caligus salmonis</name>
    <dbReference type="NCBI Taxonomy" id="72036"/>
    <lineage>
        <taxon>Eukaryota</taxon>
        <taxon>Metazoa</taxon>
        <taxon>Ecdysozoa</taxon>
        <taxon>Arthropoda</taxon>
        <taxon>Crustacea</taxon>
        <taxon>Multicrustacea</taxon>
        <taxon>Hexanauplia</taxon>
        <taxon>Copepoda</taxon>
        <taxon>Siphonostomatoida</taxon>
        <taxon>Caligidae</taxon>
        <taxon>Lepeophtheirus</taxon>
    </lineage>
</organism>
<sequence length="61" mass="7167">PVESREVCENLSPERIFLSIITEVLPPFKNHFIRIVSLYHVFSMTTFNTFCKEKIAHSQIE</sequence>
<dbReference type="AlphaFoldDB" id="A0A0K2SXH0"/>
<proteinExistence type="predicted"/>
<feature type="non-terminal residue" evidence="1">
    <location>
        <position position="1"/>
    </location>
</feature>